<dbReference type="PROSITE" id="PS52004">
    <property type="entry name" value="KS3_2"/>
    <property type="match status" value="2"/>
</dbReference>
<feature type="active site" description="Proton acceptor; for dehydratase activity" evidence="9">
    <location>
        <position position="979"/>
    </location>
</feature>
<keyword evidence="8" id="KW-0012">Acyltransferase</keyword>
<dbReference type="SMART" id="SM00829">
    <property type="entry name" value="PKS_ER"/>
    <property type="match status" value="1"/>
</dbReference>
<proteinExistence type="predicted"/>
<dbReference type="InterPro" id="IPR001227">
    <property type="entry name" value="Ac_transferase_dom_sf"/>
</dbReference>
<dbReference type="Pfam" id="PF00550">
    <property type="entry name" value="PP-binding"/>
    <property type="match status" value="2"/>
</dbReference>
<dbReference type="InterPro" id="IPR049900">
    <property type="entry name" value="PKS_mFAS_DH"/>
</dbReference>
<dbReference type="SUPFAM" id="SSF51735">
    <property type="entry name" value="NAD(P)-binding Rossmann-fold domains"/>
    <property type="match status" value="5"/>
</dbReference>
<dbReference type="Pfam" id="PF00109">
    <property type="entry name" value="ketoacyl-synt"/>
    <property type="match status" value="2"/>
</dbReference>
<feature type="domain" description="Carrier" evidence="12">
    <location>
        <begin position="1993"/>
        <end position="2068"/>
    </location>
</feature>
<feature type="domain" description="PKS/mFAS DH" evidence="14">
    <location>
        <begin position="2991"/>
        <end position="3293"/>
    </location>
</feature>
<dbReference type="Pfam" id="PF08990">
    <property type="entry name" value="Docking"/>
    <property type="match status" value="1"/>
</dbReference>
<keyword evidence="7" id="KW-0511">Multifunctional enzyme</keyword>
<dbReference type="InterPro" id="IPR010033">
    <property type="entry name" value="HAD_SF_ppase_IIIC"/>
</dbReference>
<dbReference type="InterPro" id="IPR013968">
    <property type="entry name" value="PKS_KR"/>
</dbReference>
<dbReference type="Gene3D" id="3.30.70.3290">
    <property type="match status" value="2"/>
</dbReference>
<dbReference type="Pfam" id="PF21089">
    <property type="entry name" value="PKS_DH_N"/>
    <property type="match status" value="2"/>
</dbReference>
<dbReference type="InterPro" id="IPR050091">
    <property type="entry name" value="PKS_NRPS_Biosynth_Enz"/>
</dbReference>
<dbReference type="SMART" id="SM00825">
    <property type="entry name" value="PKS_KS"/>
    <property type="match status" value="2"/>
</dbReference>
<feature type="active site" description="Proton acceptor; for dehydratase activity" evidence="9">
    <location>
        <position position="3026"/>
    </location>
</feature>
<evidence type="ECO:0000256" key="10">
    <source>
        <dbReference type="SAM" id="Coils"/>
    </source>
</evidence>
<dbReference type="InterPro" id="IPR036514">
    <property type="entry name" value="SGNH_hydro_sf"/>
</dbReference>
<dbReference type="PROSITE" id="PS50075">
    <property type="entry name" value="CARRIER"/>
    <property type="match status" value="2"/>
</dbReference>
<feature type="region of interest" description="C-terminal hotdog fold" evidence="9">
    <location>
        <begin position="1085"/>
        <end position="1227"/>
    </location>
</feature>
<protein>
    <recommendedName>
        <fullName evidence="17">Polyketide synthase</fullName>
    </recommendedName>
</protein>
<gene>
    <name evidence="15" type="ORF">SGFS_025490</name>
</gene>
<evidence type="ECO:0000256" key="9">
    <source>
        <dbReference type="PROSITE-ProRule" id="PRU01363"/>
    </source>
</evidence>
<dbReference type="InterPro" id="IPR014031">
    <property type="entry name" value="Ketoacyl_synth_C"/>
</dbReference>
<evidence type="ECO:0000256" key="6">
    <source>
        <dbReference type="ARBA" id="ARBA00023194"/>
    </source>
</evidence>
<dbReference type="PROSITE" id="PS00606">
    <property type="entry name" value="KS3_1"/>
    <property type="match status" value="2"/>
</dbReference>
<dbReference type="Pfam" id="PF00668">
    <property type="entry name" value="Condensation"/>
    <property type="match status" value="1"/>
</dbReference>
<keyword evidence="10" id="KW-0175">Coiled coil</keyword>
<feature type="domain" description="PKS/mFAS DH" evidence="14">
    <location>
        <begin position="947"/>
        <end position="1227"/>
    </location>
</feature>
<dbReference type="SUPFAM" id="SSF52151">
    <property type="entry name" value="FabD/lysophospholipase-like"/>
    <property type="match status" value="2"/>
</dbReference>
<evidence type="ECO:0000259" key="13">
    <source>
        <dbReference type="PROSITE" id="PS52004"/>
    </source>
</evidence>
<dbReference type="Gene3D" id="3.40.50.1110">
    <property type="entry name" value="SGNH hydrolase"/>
    <property type="match status" value="1"/>
</dbReference>
<accession>A0ABN5VD87</accession>
<dbReference type="InterPro" id="IPR016036">
    <property type="entry name" value="Malonyl_transacylase_ACP-bd"/>
</dbReference>
<dbReference type="Pfam" id="PF02801">
    <property type="entry name" value="Ketoacyl-synt_C"/>
    <property type="match status" value="2"/>
</dbReference>
<dbReference type="Gene3D" id="1.10.1200.10">
    <property type="entry name" value="ACP-like"/>
    <property type="match status" value="2"/>
</dbReference>
<dbReference type="InterPro" id="IPR014043">
    <property type="entry name" value="Acyl_transferase_dom"/>
</dbReference>
<dbReference type="PROSITE" id="PS00012">
    <property type="entry name" value="PHOSPHOPANTETHEINE"/>
    <property type="match status" value="2"/>
</dbReference>
<dbReference type="Pfam" id="PF08659">
    <property type="entry name" value="KR"/>
    <property type="match status" value="2"/>
</dbReference>
<dbReference type="InterPro" id="IPR011032">
    <property type="entry name" value="GroES-like_sf"/>
</dbReference>
<feature type="coiled-coil region" evidence="10">
    <location>
        <begin position="5"/>
        <end position="32"/>
    </location>
</feature>
<dbReference type="InterPro" id="IPR020843">
    <property type="entry name" value="ER"/>
</dbReference>
<dbReference type="InterPro" id="IPR009081">
    <property type="entry name" value="PP-bd_ACP"/>
</dbReference>
<feature type="active site" description="Proton donor; for dehydratase activity" evidence="9">
    <location>
        <position position="1146"/>
    </location>
</feature>
<dbReference type="InterPro" id="IPR023213">
    <property type="entry name" value="CAT-like_dom_sf"/>
</dbReference>
<keyword evidence="3" id="KW-0596">Phosphopantetheine</keyword>
<evidence type="ECO:0000259" key="14">
    <source>
        <dbReference type="PROSITE" id="PS52019"/>
    </source>
</evidence>
<dbReference type="CDD" id="cd00833">
    <property type="entry name" value="PKS"/>
    <property type="match status" value="2"/>
</dbReference>
<dbReference type="Pfam" id="PF14765">
    <property type="entry name" value="PS-DH"/>
    <property type="match status" value="2"/>
</dbReference>
<dbReference type="NCBIfam" id="TIGR01686">
    <property type="entry name" value="FkbH"/>
    <property type="match status" value="1"/>
</dbReference>
<evidence type="ECO:0000256" key="2">
    <source>
        <dbReference type="ARBA" id="ARBA00004792"/>
    </source>
</evidence>
<dbReference type="SUPFAM" id="SSF56784">
    <property type="entry name" value="HAD-like"/>
    <property type="match status" value="1"/>
</dbReference>
<dbReference type="SUPFAM" id="SSF50129">
    <property type="entry name" value="GroES-like"/>
    <property type="match status" value="1"/>
</dbReference>
<evidence type="ECO:0000259" key="12">
    <source>
        <dbReference type="PROSITE" id="PS50075"/>
    </source>
</evidence>
<dbReference type="InterPro" id="IPR049552">
    <property type="entry name" value="PKS_DH_N"/>
</dbReference>
<dbReference type="InterPro" id="IPR023214">
    <property type="entry name" value="HAD_sf"/>
</dbReference>
<evidence type="ECO:0008006" key="17">
    <source>
        <dbReference type="Google" id="ProtNLM"/>
    </source>
</evidence>
<feature type="region of interest" description="C-terminal hotdog fold" evidence="9">
    <location>
        <begin position="3156"/>
        <end position="3293"/>
    </location>
</feature>
<dbReference type="Pfam" id="PF08240">
    <property type="entry name" value="ADH_N"/>
    <property type="match status" value="1"/>
</dbReference>
<feature type="region of interest" description="N-terminal hotdog fold" evidence="9">
    <location>
        <begin position="2991"/>
        <end position="3122"/>
    </location>
</feature>
<evidence type="ECO:0000256" key="1">
    <source>
        <dbReference type="ARBA" id="ARBA00001957"/>
    </source>
</evidence>
<keyword evidence="4" id="KW-0597">Phosphoprotein</keyword>
<dbReference type="SMART" id="SM01294">
    <property type="entry name" value="PKS_PP_betabranch"/>
    <property type="match status" value="1"/>
</dbReference>
<evidence type="ECO:0000256" key="11">
    <source>
        <dbReference type="SAM" id="MobiDB-lite"/>
    </source>
</evidence>
<dbReference type="InterPro" id="IPR055123">
    <property type="entry name" value="SpnB-like_Rossmann"/>
</dbReference>
<dbReference type="SMART" id="SM00823">
    <property type="entry name" value="PKS_PP"/>
    <property type="match status" value="2"/>
</dbReference>
<dbReference type="CDD" id="cd08956">
    <property type="entry name" value="KR_3_FAS_SDR_x"/>
    <property type="match status" value="1"/>
</dbReference>
<dbReference type="SUPFAM" id="SSF47336">
    <property type="entry name" value="ACP-like"/>
    <property type="match status" value="2"/>
</dbReference>
<feature type="region of interest" description="Disordered" evidence="11">
    <location>
        <begin position="2517"/>
        <end position="2544"/>
    </location>
</feature>
<dbReference type="InterPro" id="IPR036412">
    <property type="entry name" value="HAD-like_sf"/>
</dbReference>
<dbReference type="PROSITE" id="PS52019">
    <property type="entry name" value="PKS_MFAS_DH"/>
    <property type="match status" value="2"/>
</dbReference>
<dbReference type="SUPFAM" id="SSF52777">
    <property type="entry name" value="CoA-dependent acyltransferases"/>
    <property type="match status" value="2"/>
</dbReference>
<dbReference type="InterPro" id="IPR020841">
    <property type="entry name" value="PKS_Beta-ketoAc_synthase_dom"/>
</dbReference>
<evidence type="ECO:0000313" key="16">
    <source>
        <dbReference type="Proteomes" id="UP001321542"/>
    </source>
</evidence>
<dbReference type="Pfam" id="PF22953">
    <property type="entry name" value="SpnB_Rossmann"/>
    <property type="match status" value="1"/>
</dbReference>
<dbReference type="InterPro" id="IPR036736">
    <property type="entry name" value="ACP-like_sf"/>
</dbReference>
<dbReference type="InterPro" id="IPR018201">
    <property type="entry name" value="Ketoacyl_synth_AS"/>
</dbReference>
<organism evidence="15 16">
    <name type="scientific">Streptomyces graminofaciens</name>
    <dbReference type="NCBI Taxonomy" id="68212"/>
    <lineage>
        <taxon>Bacteria</taxon>
        <taxon>Bacillati</taxon>
        <taxon>Actinomycetota</taxon>
        <taxon>Actinomycetes</taxon>
        <taxon>Kitasatosporales</taxon>
        <taxon>Streptomycetaceae</taxon>
        <taxon>Streptomyces</taxon>
    </lineage>
</organism>
<dbReference type="InterPro" id="IPR013154">
    <property type="entry name" value="ADH-like_N"/>
</dbReference>
<dbReference type="Gene3D" id="3.10.129.110">
    <property type="entry name" value="Polyketide synthase dehydratase"/>
    <property type="match status" value="2"/>
</dbReference>
<dbReference type="InterPro" id="IPR032821">
    <property type="entry name" value="PKS_assoc"/>
</dbReference>
<evidence type="ECO:0000313" key="15">
    <source>
        <dbReference type="EMBL" id="BBC31255.1"/>
    </source>
</evidence>
<dbReference type="SMART" id="SM00827">
    <property type="entry name" value="PKS_AT"/>
    <property type="match status" value="2"/>
</dbReference>
<keyword evidence="6" id="KW-0045">Antibiotic biosynthesis</keyword>
<dbReference type="CDD" id="cd05195">
    <property type="entry name" value="enoyl_red"/>
    <property type="match status" value="1"/>
</dbReference>
<dbReference type="Gene3D" id="3.40.50.720">
    <property type="entry name" value="NAD(P)-binding Rossmann-like Domain"/>
    <property type="match status" value="4"/>
</dbReference>
<dbReference type="SUPFAM" id="SSF55048">
    <property type="entry name" value="Probable ACP-binding domain of malonyl-CoA ACP transacylase"/>
    <property type="match status" value="2"/>
</dbReference>
<evidence type="ECO:0000256" key="5">
    <source>
        <dbReference type="ARBA" id="ARBA00022679"/>
    </source>
</evidence>
<dbReference type="NCBIfam" id="TIGR01681">
    <property type="entry name" value="HAD-SF-IIIC"/>
    <property type="match status" value="1"/>
</dbReference>
<dbReference type="Gene3D" id="3.90.180.10">
    <property type="entry name" value="Medium-chain alcohol dehydrogenases, catalytic domain"/>
    <property type="match status" value="1"/>
</dbReference>
<dbReference type="InterPro" id="IPR015083">
    <property type="entry name" value="NorB/c/GfsB-D-like_docking"/>
</dbReference>
<dbReference type="PANTHER" id="PTHR43775">
    <property type="entry name" value="FATTY ACID SYNTHASE"/>
    <property type="match status" value="1"/>
</dbReference>
<feature type="domain" description="Ketosynthase family 3 (KS3)" evidence="13">
    <location>
        <begin position="2089"/>
        <end position="2514"/>
    </location>
</feature>
<evidence type="ECO:0000256" key="4">
    <source>
        <dbReference type="ARBA" id="ARBA00022553"/>
    </source>
</evidence>
<dbReference type="InterPro" id="IPR020806">
    <property type="entry name" value="PKS_PP-bd"/>
</dbReference>
<feature type="active site" description="Proton donor; for dehydratase activity" evidence="9">
    <location>
        <position position="3212"/>
    </location>
</feature>
<feature type="domain" description="Ketosynthase family 3 (KS3)" evidence="13">
    <location>
        <begin position="34"/>
        <end position="458"/>
    </location>
</feature>
<dbReference type="InterPro" id="IPR016035">
    <property type="entry name" value="Acyl_Trfase/lysoPLipase"/>
</dbReference>
<dbReference type="Pfam" id="PF00698">
    <property type="entry name" value="Acyl_transf_1"/>
    <property type="match status" value="2"/>
</dbReference>
<dbReference type="EMBL" id="AP018448">
    <property type="protein sequence ID" value="BBC31255.1"/>
    <property type="molecule type" value="Genomic_DNA"/>
</dbReference>
<dbReference type="InterPro" id="IPR010037">
    <property type="entry name" value="FkbH_domain"/>
</dbReference>
<keyword evidence="5" id="KW-0808">Transferase</keyword>
<evidence type="ECO:0000256" key="8">
    <source>
        <dbReference type="ARBA" id="ARBA00023315"/>
    </source>
</evidence>
<dbReference type="Gene3D" id="3.30.559.10">
    <property type="entry name" value="Chloramphenicol acetyltransferase-like domain"/>
    <property type="match status" value="1"/>
</dbReference>
<reference evidence="15 16" key="2">
    <citation type="journal article" date="2023" name="ChemBioChem">
        <title>Acyltransferase Domain Exchange between Two Independent Type I Polyketide Synthases in the Same Producer Strain of Macrolide Antibiotics.</title>
        <authorList>
            <person name="Kudo F."/>
            <person name="Kishikawa K."/>
            <person name="Tsuboi K."/>
            <person name="Kido T."/>
            <person name="Usui T."/>
            <person name="Hashimoto J."/>
            <person name="Shin-Ya K."/>
            <person name="Miyanaga A."/>
            <person name="Eguchi T."/>
        </authorList>
    </citation>
    <scope>NUCLEOTIDE SEQUENCE [LARGE SCALE GENOMIC DNA]</scope>
    <source>
        <strain evidence="15 16">A-8890</strain>
    </source>
</reference>
<dbReference type="InterPro" id="IPR001242">
    <property type="entry name" value="Condensation_dom"/>
</dbReference>
<dbReference type="SMART" id="SM00826">
    <property type="entry name" value="PKS_DH"/>
    <property type="match status" value="2"/>
</dbReference>
<keyword evidence="16" id="KW-1185">Reference proteome</keyword>
<dbReference type="InterPro" id="IPR016039">
    <property type="entry name" value="Thiolase-like"/>
</dbReference>
<dbReference type="PANTHER" id="PTHR43775:SF51">
    <property type="entry name" value="INACTIVE PHENOLPHTHIOCEROL SYNTHESIS POLYKETIDE SYNTHASE TYPE I PKS1-RELATED"/>
    <property type="match status" value="1"/>
</dbReference>
<dbReference type="Gene3D" id="3.40.50.1000">
    <property type="entry name" value="HAD superfamily/HAD-like"/>
    <property type="match status" value="1"/>
</dbReference>
<dbReference type="InterPro" id="IPR057326">
    <property type="entry name" value="KR_dom"/>
</dbReference>
<dbReference type="InterPro" id="IPR014030">
    <property type="entry name" value="Ketoacyl_synth_N"/>
</dbReference>
<dbReference type="InterPro" id="IPR006162">
    <property type="entry name" value="Ppantetheine_attach_site"/>
</dbReference>
<dbReference type="Pfam" id="PF16197">
    <property type="entry name" value="KAsynt_C_assoc"/>
    <property type="match status" value="2"/>
</dbReference>
<dbReference type="InterPro" id="IPR049551">
    <property type="entry name" value="PKS_DH_C"/>
</dbReference>
<feature type="region of interest" description="N-terminal hotdog fold" evidence="9">
    <location>
        <begin position="947"/>
        <end position="1072"/>
    </location>
</feature>
<comment type="pathway">
    <text evidence="2">Antibiotic biosynthesis.</text>
</comment>
<evidence type="ECO:0000256" key="7">
    <source>
        <dbReference type="ARBA" id="ARBA00023268"/>
    </source>
</evidence>
<dbReference type="Gene3D" id="3.40.366.10">
    <property type="entry name" value="Malonyl-Coenzyme A Acyl Carrier Protein, domain 2"/>
    <property type="match status" value="2"/>
</dbReference>
<dbReference type="SMART" id="SM00822">
    <property type="entry name" value="PKS_KR"/>
    <property type="match status" value="2"/>
</dbReference>
<dbReference type="Pfam" id="PF13602">
    <property type="entry name" value="ADH_zinc_N_2"/>
    <property type="match status" value="1"/>
</dbReference>
<dbReference type="Gene3D" id="3.30.559.30">
    <property type="entry name" value="Nonribosomal peptide synthetase, condensation domain"/>
    <property type="match status" value="1"/>
</dbReference>
<reference evidence="15 16" key="1">
    <citation type="journal article" date="2010" name="ChemBioChem">
        <title>Cloning and characterization of the biosynthetic gene cluster of 16-membered macrolide antibiotic FD-891: involvement of a dual functional cytochrome P450 monooxygenase catalyzing epoxidation and hydroxylation.</title>
        <authorList>
            <person name="Kudo F."/>
            <person name="Motegi A."/>
            <person name="Mizoue K."/>
            <person name="Eguchi T."/>
        </authorList>
    </citation>
    <scope>NUCLEOTIDE SEQUENCE [LARGE SCALE GENOMIC DNA]</scope>
    <source>
        <strain evidence="15 16">A-8890</strain>
    </source>
</reference>
<dbReference type="InterPro" id="IPR042104">
    <property type="entry name" value="PKS_dehydratase_sf"/>
</dbReference>
<evidence type="ECO:0000256" key="3">
    <source>
        <dbReference type="ARBA" id="ARBA00022450"/>
    </source>
</evidence>
<dbReference type="SUPFAM" id="SSF53901">
    <property type="entry name" value="Thiolase-like"/>
    <property type="match status" value="2"/>
</dbReference>
<dbReference type="CDD" id="cd08955">
    <property type="entry name" value="KR_2_FAS_SDR_x"/>
    <property type="match status" value="1"/>
</dbReference>
<sequence>MAATEDKLRDYLKRATNDLARTRRKLAALEERAAEPIAIVGMSCRYPGGVTSPEELWRLVADGVDATSDFPVNRGWDLDALFAPEGDVTSYVRRGGFLHTADEFDAPFFGISPREALAMDPQQRLLLETAWEGMERAGIDPAGLRGSDTGVFVGVMAGDYGPRLDEPVGGTDGHLGTGTHASVTSGRISYAFGFNGPAMSIDTACSSSLVALHLAVESLRRGECSLALAGGATVMSGPGSFVEGCRQKGLAADGRCKPFSAAADGTAWGEGVGFLVVERLSDARRHGHPVLAVVRGAAVNQDGASNGLTAPNGPSQENVIRQALAAAGLSPDGVDAVEAHGTGTTLGDPLEASALIATYGQDRPADRPLLLGSLKSNVGHTQAAAGVGGVIKMVMAMRHGTVPATLHLDEPTPHVDWSDGTVLPLGESRPWPETGRPRRAAVSSFGMSGTNAHVVLEEAEVFEQADGSEQAEETTEAGALQAPSVVAWPLSGRGPDGLSGQAARLRDAVAGTGLSDVAASLAARTALDHRAVVIGSSAEQLTAGLAAVAENTETTRTDPESTDAESAVLVRGIAGRSRNRNVFVFPGQGAQWPGMGVELLDSSPVFAAAIADCEAALAPHVDWSLTEVLRAAPEAGLLDRVDVVQPVSFAVMVALARLWASAGVQPTAVIGHSQGEIAAAHIAGALTLEQAATVVALRSRALTELAGEGGMVSVPLPETEVSKLLADRAGRLEVAAVNGPSSTVVSGDAEAVEEFLAECEKREIQARRIPVDYASHSHHVERIENRLSTLLAGITPQQPRIPVYSSVTGEPTVAETMDGAYWYRNLRHQVRFEAAVRSALAAGHDAFIEVSPHPVVTIGITQTAEDAGADVALATTLRRDQGDRTRLLTAFAEAFTSRIPVDWAAVHADGRPVPLPTYAFQRQRYWLDRKVDGGAQVTSAGLDGTGHPLLTAAVAVAGTEQWLLTGRLSLHSHPWLGDHMVDGTVLLPGTAFAELAVRAGDQADCPVVDELTLHTPLLLAPGEALRLQVWVEAPEADGRRHFTVSSCIEGTTTDATWTRHASGTLATGPTTAPVEPLAAWPPSEARPTDVSDLYDRLDEAGYGYGPAFRGLREAWQSGDDLYAEVELPEPLTDQADRFGLHPALFDAVLHTLRAGDWFARPDGGSPVLLPFAWSGVRLHASGASRLRVHLRRTGPDEITVLAADTVGAPVVTVDTLRLREAIGGTTGASASPRFESLYEIEWTAVAEESAAAPLPDGTTVVTIPGTTPVHEAVVDALAVVRDWLDAGHGADARLVLVTRGAVATGPADRGPDPAQAAVWGLVRSAQSEHPGRFVLLDTDPAGSGGQEPAVAAALAADEPQLAVRDGQLLAPRLAAVTGNGVLAPPPEVDTWRLEATGSGSLDGLALVPYEEANRPLTAGEVRIAVRAAGLNFRDVLITLGMVEHRAGLGWELAGEVLEVGPEVDGLAPGDRVMGLAPGDAFAPVTVTDVHMLAKVPQDWSYVRAASVPLAYLTAYYGLVDLAGLKAGESVLIHAAAGGVGMAAVQIAQYLGAEVFGTASTGKWATLRAQGLDDDHIANSRDLDFENRVLEATGGQGVNVVLDSLSGEFVDASLRTLASGGRFVEMGKTDIRDAEEVATQHPGVHYQAFDLREAGPERMHAMLAEVLRLFDEGVLTPLPVTTWDVRRAPEAFRYLSRARHVGKLVLTLPRAADPEGTVLITGATGTLGRLVARHLVTEHGVRHLLLVGRRGAAAEGMPELAAEIDELGASATIAACDVTDRDAVAALLAGIPAEHPLTSVIHAAGVLDDGVVEQLTPERLEKVLRPKTEAALVLDELTADLDLAQFVLFSSAAGVVGNPGQANYAAANAALDALAERRRTAGRPALSLAWGLWAPASGMTGHLTEAELARLAREGSGALTAEEGLALLDAASASGRTTVVPAKLDTARLPQPVPHLLRGLVRGPARRTAARGTAPTDSGLVERLAALTEAERTAHVLALVREETSRVLGMRSADSVRSDQPLRELGLDSLMAVELRNRVSDRIGARLPATLLFDHPTPARLTEHLLSSVLSVKENAVARPAAARGPAQTDEPVAIVSMACRLPGGVTDPDGLWRLLEEGRDAVGPFPADRWDVDSLYDPDPEAPGKTYAREGGFLDGIDLFDPGFFGITPKEAAAMDPQQRLLLETAWESLECAGIVPGDLAGSTTGVYLGLFDSGYLAEARLDQMDGYFGTGSAPSVASGRLAYALGLHGPAMTVDTACSSSLVSLHLAAQALRLGECDLALAGGATLMVTPRTFVEFSRLRGLSPTGRCRSFSDDADGAVWSEGVGMVVLKRLSDARRDGDEILAVIRGTAVNQDGRSQGLSAPNGPAQEQVIRRALELSGLDPADIDYVEAHGTGTTLGDPIEANALAQVFGDAPRPDERPLYLGSLKSNIGHAQAASGIAGLIKVVQSLRHRTLPRTLHADTPSRHVEWDGSGLELLREPMAWPGAEERVRRAGLSSFGISGTNAHVIVEEAPVAGPRPQTRTVPPGEATPHSEALPTPDPLPLSVDLFPLSARTDTALRAQATRLAAHITTGVDLKTVAHTLARHRSHFERRAAPVAGGRDELLAQLDELAAGRTSSTPPRETQPGKVAFVLPGHGGQWAGMGLELMDESPLFRAELERIDEAVHRLAGWSVLDVLRDGTGVAMERTEVLQPVLFAVNAALAAAWRALGVTPDAVVGHSLGEIAAAYGAGALTLDEAVTVVTGRARAVVPLEGAGGMLSVELPHAEAEKHLSPFVDRLFVAAVNSPSSTAISGDADALAELRRQLDEEGIASRTLSTPFASHTPLMEPVRDDLLAALAGIRGAATEIPFYSTVRAEPLRGDGLDAAYWYANLSEPVRFADTIRRMLDDGYRHFVELGPHPSLGPSIEAVAATAGIDAVSIGSLRRTHGGYGQLLHGLGKLYVSGYDPDWAVTYPGGDRADLPTYAFARERHWLSPAPALPTGASAGSPLLDTHVEPSDASDRHVFQTRLDLRDTRFAYLADHRISGEVWMPGAAFLEMALSAAASLQDVGGEARLAGVRFEAPLRLEPETAVELQLVLGRADTDGSRDFTIASRTSGPRRAPWTHHAGGRIEPAGADLAAAAAQELTPAATQDLTPAFPQHLTPSTLRENCTTSTDASTVYAGLAAAGIDYGPAFQGLTEARYERSTALGRLTERPRAGHLLHPAVLDAAFHVAALPADAPTGRPFVPAGLGRLRFTGTGTTPTWTACRLRSQEGDSITLDICLYDEEERLVAEIEGFELAALSPLDRALMELRWQPARRTDAQQPPARRSWLVLTDDTGVGAELADRLGQVPHVLARKGIEYGLDGLGRYVIDPGNPRHLVRLLDEAFPDGPPERVVQLFGLDAPAIDSADAAEDAARLCCLSTLHLVRALTERSWGAPTEGSRARAPRLFLVTRGSQAAGGSAEVTHPQQALGWGFGLAVAQEYPELRTTLIDLPSDDSDPAGTGTDALWHELSHPDDDETQLALRGGERLVPRLTRTRPDTDAPDTPAAPEGAYLITGGLGGLARVVAERLVRRGVRRLALLGRGALGAEAEQWIDGLRDRGVTVAHARADVTDRDGLTAALAGLRHDLGPIDGVVHTAGVLDDATLPNLTRERVLKVLAPKVLGTALLTELVPEARTSVLFSSVAGLLGSPGQSHYSAANAFLDAWAHHQSLTGRPALSLDWGAWADAGMAAATDATAATSSRQGLIALSPEEGGELFDRVLGSGRRQLVPAALDWQALAADPAAARTRPALRDLVPARDADPGTRDLVARFFAAPGEEEQTELLQNYVRTAVGAVAGGIADIGPGTALKELGLDSLMIVHLRNTFLRDLGADLPTSAVFSAADVRSLTGALRTALIEQGGPAAVREDAALPCADTVLPETDFRPVTRDVVRLLRTAQQGVPGAAHAIGLAVRLTTPTTPERLTEVVTRLAARHAALRTAVVTADGRERQLRVDRDPAAALLRWTDLSDPGTDLDVERRLRELLEPPFDLASAPLWRFELLDGGTAHGQVLVFGAHHAVSDLQSLLLVTGEIDAELSGVRLDGTTTNRDIDLLLTSQPDRTASRGDGSAEWRREFEGSKRLELTLTRPRPAARTYRAGSLTLDMPEGLMRQVSARAGRLAVTPAAFCLGALGVLLARKRRREKFVVAVPVDTRIHVDAPAAIGFFGVPVPFPAQATPGEPIAEALRRTDGRLQRVLEKGAMFSDALSELAAQGLYQPNAPLVEVYFNYVRVASTRLSALEVLPVGTGYSDVDLMVTVTPDAGRVRLDHNLDIIDAEDCAALGEEYLRLLAEAAADPEAATWHAEPETGTATAATTRVALAATFALGDLPLMCEAALGDTTPGDGPTTVLEAPYHQALTALQDPSGVFARSAADLGVVLLRGTDLERFKPVDDATLVDLRVEYAGALRSAAARTGTPLIVGFLPTAHVDERLDRWAADLAVDLAEVPGIALVHPDDWTRDHTVADRFDPRTEELAHLPFTPEFQAAVALTLTDVVEAVRRTPPKVIAVDGDETLWSGIAGEAGADGVDLGGPRRLLARRLLQWRAAGAPLVLVSNNDEATVKAVLDRRDSLLRMEHFSVVSATWGRKADRLAEAARDLGLGLDSFLYLDDNPVEIASMRAALPQVLSVTCPPAAELEQFVRRLWPLVPRAATAEDTLRAEFYRTERDRDAVREQASFEEFLERLELEVDISPLMDDGSERAAQLIRRTNQFTLRARSADGGDLDRLRKDGEVWTASARDRFGDYGQIGLLAVRQDGDTLDVLAWMLSCRALGRGVEERLLQWLADHAAELGCTAVRLTAEHTPRNLPARRLVAAVGGDLDVDADQLEAVVDLDRLREFKSWRA</sequence>
<name>A0ABN5VD87_9ACTN</name>
<dbReference type="Gene3D" id="3.40.47.10">
    <property type="match status" value="2"/>
</dbReference>
<dbReference type="Proteomes" id="UP001321542">
    <property type="component" value="Chromosome"/>
</dbReference>
<dbReference type="InterPro" id="IPR036291">
    <property type="entry name" value="NAD(P)-bd_dom_sf"/>
</dbReference>
<comment type="cofactor">
    <cofactor evidence="1">
        <name>pantetheine 4'-phosphate</name>
        <dbReference type="ChEBI" id="CHEBI:47942"/>
    </cofactor>
</comment>
<feature type="domain" description="Carrier" evidence="12">
    <location>
        <begin position="3807"/>
        <end position="3884"/>
    </location>
</feature>
<dbReference type="InterPro" id="IPR020807">
    <property type="entry name" value="PKS_DH"/>
</dbReference>
<dbReference type="RefSeq" id="WP_286249917.1">
    <property type="nucleotide sequence ID" value="NZ_AP018448.1"/>
</dbReference>